<dbReference type="Proteomes" id="UP000291189">
    <property type="component" value="Unassembled WGS sequence"/>
</dbReference>
<evidence type="ECO:0008006" key="4">
    <source>
        <dbReference type="Google" id="ProtNLM"/>
    </source>
</evidence>
<comment type="caution">
    <text evidence="2">The sequence shown here is derived from an EMBL/GenBank/DDBJ whole genome shotgun (WGS) entry which is preliminary data.</text>
</comment>
<protein>
    <recommendedName>
        <fullName evidence="4">YkuD domain-containing protein</fullName>
    </recommendedName>
</protein>
<keyword evidence="3" id="KW-1185">Reference proteome</keyword>
<organism evidence="2 3">
    <name type="scientific">Nocardioides iriomotensis</name>
    <dbReference type="NCBI Taxonomy" id="715784"/>
    <lineage>
        <taxon>Bacteria</taxon>
        <taxon>Bacillati</taxon>
        <taxon>Actinomycetota</taxon>
        <taxon>Actinomycetes</taxon>
        <taxon>Propionibacteriales</taxon>
        <taxon>Nocardioidaceae</taxon>
        <taxon>Nocardioides</taxon>
    </lineage>
</organism>
<gene>
    <name evidence="2" type="ORF">ETU37_04415</name>
</gene>
<dbReference type="OrthoDB" id="4221737at2"/>
<reference evidence="2 3" key="1">
    <citation type="submission" date="2019-01" db="EMBL/GenBank/DDBJ databases">
        <title>Nocardioides guangzhouensis sp. nov., an actinobacterium isolated from soil.</title>
        <authorList>
            <person name="Fu Y."/>
            <person name="Cai Y."/>
            <person name="Lin Z."/>
            <person name="Chen P."/>
        </authorList>
    </citation>
    <scope>NUCLEOTIDE SEQUENCE [LARGE SCALE GENOMIC DNA]</scope>
    <source>
        <strain evidence="2 3">NBRC 105384</strain>
    </source>
</reference>
<keyword evidence="1" id="KW-0732">Signal</keyword>
<evidence type="ECO:0000256" key="1">
    <source>
        <dbReference type="SAM" id="SignalP"/>
    </source>
</evidence>
<sequence>MRTLLAGLIVALAVLTPSGAVSADTRPLRATITFDKNWRDPHRSTLTWEVRRGTEVVERRTWRAGSGFTKRSTDACRRNDGWLPDGSYRPRLYADYWGSLIKGRAIGLGQKPCANGTMRTDLFIHTEQGARSRQCPDTRGDQACRWEYPRIDDYRSYGCIKLSPGDLRELWRAWRRHFALGYDARVSVVVRA</sequence>
<feature type="chain" id="PRO_5020892634" description="YkuD domain-containing protein" evidence="1">
    <location>
        <begin position="24"/>
        <end position="192"/>
    </location>
</feature>
<name>A0A4V1Z2E8_9ACTN</name>
<accession>A0A4V1Z2E8</accession>
<dbReference type="EMBL" id="SDPU01000012">
    <property type="protein sequence ID" value="RYU14156.1"/>
    <property type="molecule type" value="Genomic_DNA"/>
</dbReference>
<proteinExistence type="predicted"/>
<evidence type="ECO:0000313" key="2">
    <source>
        <dbReference type="EMBL" id="RYU14156.1"/>
    </source>
</evidence>
<evidence type="ECO:0000313" key="3">
    <source>
        <dbReference type="Proteomes" id="UP000291189"/>
    </source>
</evidence>
<dbReference type="RefSeq" id="WP_129985709.1">
    <property type="nucleotide sequence ID" value="NZ_SDPU01000012.1"/>
</dbReference>
<dbReference type="AlphaFoldDB" id="A0A4V1Z2E8"/>
<feature type="signal peptide" evidence="1">
    <location>
        <begin position="1"/>
        <end position="23"/>
    </location>
</feature>